<keyword evidence="1" id="KW-0732">Signal</keyword>
<dbReference type="AlphaFoldDB" id="A0A0F6VYJ3"/>
<evidence type="ECO:0000313" key="2">
    <source>
        <dbReference type="EMBL" id="AKF02880.1"/>
    </source>
</evidence>
<sequence length="207" mass="22114">MRIACWGIVVLVGCASGPATIDDAASPLARDEPFVVDGLVLWNGPIADAPEAVRAMWSFVDEAIAASDGAPRTTDTDVYLPYWAAARARIEPRGHALVATRERAYAEIPAYGLFETLTSLLLTEHEIRALEEAGFAPVVGGCGNGPAGTLGDLLDDCREHAERCVRLAERATGAMHENVAPCARRAAICRARHDAADQDVCDVDYPE</sequence>
<evidence type="ECO:0008006" key="4">
    <source>
        <dbReference type="Google" id="ProtNLM"/>
    </source>
</evidence>
<gene>
    <name evidence="2" type="ORF">DB32_000028</name>
</gene>
<keyword evidence="3" id="KW-1185">Reference proteome</keyword>
<evidence type="ECO:0000256" key="1">
    <source>
        <dbReference type="SAM" id="SignalP"/>
    </source>
</evidence>
<dbReference type="STRING" id="927083.DB32_000028"/>
<name>A0A0F6VYJ3_9BACT</name>
<proteinExistence type="predicted"/>
<accession>A0A0F6VYJ3</accession>
<dbReference type="EMBL" id="CP011125">
    <property type="protein sequence ID" value="AKF02880.1"/>
    <property type="molecule type" value="Genomic_DNA"/>
</dbReference>
<protein>
    <recommendedName>
        <fullName evidence="4">Lipoprotein</fullName>
    </recommendedName>
</protein>
<evidence type="ECO:0000313" key="3">
    <source>
        <dbReference type="Proteomes" id="UP000034883"/>
    </source>
</evidence>
<dbReference type="KEGG" id="samy:DB32_000028"/>
<feature type="signal peptide" evidence="1">
    <location>
        <begin position="1"/>
        <end position="21"/>
    </location>
</feature>
<dbReference type="RefSeq" id="WP_157068536.1">
    <property type="nucleotide sequence ID" value="NZ_CP011125.1"/>
</dbReference>
<reference evidence="2 3" key="1">
    <citation type="submission" date="2015-03" db="EMBL/GenBank/DDBJ databases">
        <title>Genome assembly of Sandaracinus amylolyticus DSM 53668.</title>
        <authorList>
            <person name="Sharma G."/>
            <person name="Subramanian S."/>
        </authorList>
    </citation>
    <scope>NUCLEOTIDE SEQUENCE [LARGE SCALE GENOMIC DNA]</scope>
    <source>
        <strain evidence="2 3">DSM 53668</strain>
    </source>
</reference>
<organism evidence="2 3">
    <name type="scientific">Sandaracinus amylolyticus</name>
    <dbReference type="NCBI Taxonomy" id="927083"/>
    <lineage>
        <taxon>Bacteria</taxon>
        <taxon>Pseudomonadati</taxon>
        <taxon>Myxococcota</taxon>
        <taxon>Polyangia</taxon>
        <taxon>Polyangiales</taxon>
        <taxon>Sandaracinaceae</taxon>
        <taxon>Sandaracinus</taxon>
    </lineage>
</organism>
<feature type="chain" id="PRO_5002511139" description="Lipoprotein" evidence="1">
    <location>
        <begin position="22"/>
        <end position="207"/>
    </location>
</feature>
<dbReference type="Proteomes" id="UP000034883">
    <property type="component" value="Chromosome"/>
</dbReference>